<comment type="caution">
    <text evidence="1">The sequence shown here is derived from an EMBL/GenBank/DDBJ whole genome shotgun (WGS) entry which is preliminary data.</text>
</comment>
<evidence type="ECO:0000313" key="2">
    <source>
        <dbReference type="Proteomes" id="UP001055879"/>
    </source>
</evidence>
<gene>
    <name evidence="1" type="ORF">L6452_05160</name>
</gene>
<name>A0ACB9EGB0_ARCLA</name>
<keyword evidence="2" id="KW-1185">Reference proteome</keyword>
<accession>A0ACB9EGB0</accession>
<reference evidence="2" key="1">
    <citation type="journal article" date="2022" name="Mol. Ecol. Resour.">
        <title>The genomes of chicory, endive, great burdock and yacon provide insights into Asteraceae palaeo-polyploidization history and plant inulin production.</title>
        <authorList>
            <person name="Fan W."/>
            <person name="Wang S."/>
            <person name="Wang H."/>
            <person name="Wang A."/>
            <person name="Jiang F."/>
            <person name="Liu H."/>
            <person name="Zhao H."/>
            <person name="Xu D."/>
            <person name="Zhang Y."/>
        </authorList>
    </citation>
    <scope>NUCLEOTIDE SEQUENCE [LARGE SCALE GENOMIC DNA]</scope>
    <source>
        <strain evidence="2">cv. Niubang</strain>
    </source>
</reference>
<dbReference type="Proteomes" id="UP001055879">
    <property type="component" value="Linkage Group LG02"/>
</dbReference>
<reference evidence="1 2" key="2">
    <citation type="journal article" date="2022" name="Mol. Ecol. Resour.">
        <title>The genomes of chicory, endive, great burdock and yacon provide insights into Asteraceae paleo-polyploidization history and plant inulin production.</title>
        <authorList>
            <person name="Fan W."/>
            <person name="Wang S."/>
            <person name="Wang H."/>
            <person name="Wang A."/>
            <person name="Jiang F."/>
            <person name="Liu H."/>
            <person name="Zhao H."/>
            <person name="Xu D."/>
            <person name="Zhang Y."/>
        </authorList>
    </citation>
    <scope>NUCLEOTIDE SEQUENCE [LARGE SCALE GENOMIC DNA]</scope>
    <source>
        <strain evidence="2">cv. Niubang</strain>
    </source>
</reference>
<sequence length="106" mass="11555">MYNTAEETSRVYELKKLEFEAMVEASKNGSNNVKNTTDKTLSSVAISQPLKPAVNDSTAASQPNNVETKIEAPCAVMSSVVEEVLSLAETSEDEEACELPDWELNL</sequence>
<proteinExistence type="predicted"/>
<dbReference type="EMBL" id="CM042048">
    <property type="protein sequence ID" value="KAI3757618.1"/>
    <property type="molecule type" value="Genomic_DNA"/>
</dbReference>
<protein>
    <submittedName>
        <fullName evidence="1">Uncharacterized protein</fullName>
    </submittedName>
</protein>
<evidence type="ECO:0000313" key="1">
    <source>
        <dbReference type="EMBL" id="KAI3757618.1"/>
    </source>
</evidence>
<organism evidence="1 2">
    <name type="scientific">Arctium lappa</name>
    <name type="common">Greater burdock</name>
    <name type="synonym">Lappa major</name>
    <dbReference type="NCBI Taxonomy" id="4217"/>
    <lineage>
        <taxon>Eukaryota</taxon>
        <taxon>Viridiplantae</taxon>
        <taxon>Streptophyta</taxon>
        <taxon>Embryophyta</taxon>
        <taxon>Tracheophyta</taxon>
        <taxon>Spermatophyta</taxon>
        <taxon>Magnoliopsida</taxon>
        <taxon>eudicotyledons</taxon>
        <taxon>Gunneridae</taxon>
        <taxon>Pentapetalae</taxon>
        <taxon>asterids</taxon>
        <taxon>campanulids</taxon>
        <taxon>Asterales</taxon>
        <taxon>Asteraceae</taxon>
        <taxon>Carduoideae</taxon>
        <taxon>Cardueae</taxon>
        <taxon>Arctiinae</taxon>
        <taxon>Arctium</taxon>
    </lineage>
</organism>